<accession>A0A150P6Y9</accession>
<gene>
    <name evidence="2" type="ORF">BE08_17140</name>
</gene>
<reference evidence="2 3" key="1">
    <citation type="submission" date="2014-02" db="EMBL/GenBank/DDBJ databases">
        <title>The small core and large imbalanced accessory genome model reveals a collaborative survival strategy of Sorangium cellulosum strains in nature.</title>
        <authorList>
            <person name="Han K."/>
            <person name="Peng R."/>
            <person name="Blom J."/>
            <person name="Li Y.-Z."/>
        </authorList>
    </citation>
    <scope>NUCLEOTIDE SEQUENCE [LARGE SCALE GENOMIC DNA]</scope>
    <source>
        <strain evidence="2 3">So0157-25</strain>
    </source>
</reference>
<proteinExistence type="predicted"/>
<feature type="chain" id="PRO_5007565616" description="Secreted protein" evidence="1">
    <location>
        <begin position="23"/>
        <end position="205"/>
    </location>
</feature>
<dbReference type="EMBL" id="JELY01002832">
    <property type="protein sequence ID" value="KYF51445.1"/>
    <property type="molecule type" value="Genomic_DNA"/>
</dbReference>
<dbReference type="AlphaFoldDB" id="A0A150P6Y9"/>
<dbReference type="PROSITE" id="PS51257">
    <property type="entry name" value="PROKAR_LIPOPROTEIN"/>
    <property type="match status" value="1"/>
</dbReference>
<feature type="signal peptide" evidence="1">
    <location>
        <begin position="1"/>
        <end position="22"/>
    </location>
</feature>
<sequence length="205" mass="22073">MIRQSIRSSKSLALSVALGVIAAAGVAGCVASEPVDQGSMPEHERITQAEVSALPAGEFLSLDMSRSTVYALDYSAAPIDYSRIKLSTADGKEILLEQQMAAIENADYGDLPKPNLTGASDQRFSISSDEAAFGKLSASELDQLRTDGFFYTEVPVKSPNAGPQTTDPECIHAYCETCIDHETGGWPVTWLPGSYTCYLIEHVWC</sequence>
<keyword evidence="1" id="KW-0732">Signal</keyword>
<comment type="caution">
    <text evidence="2">The sequence shown here is derived from an EMBL/GenBank/DDBJ whole genome shotgun (WGS) entry which is preliminary data.</text>
</comment>
<evidence type="ECO:0008006" key="4">
    <source>
        <dbReference type="Google" id="ProtNLM"/>
    </source>
</evidence>
<dbReference type="Proteomes" id="UP000075420">
    <property type="component" value="Unassembled WGS sequence"/>
</dbReference>
<protein>
    <recommendedName>
        <fullName evidence="4">Secreted protein</fullName>
    </recommendedName>
</protein>
<evidence type="ECO:0000313" key="2">
    <source>
        <dbReference type="EMBL" id="KYF51445.1"/>
    </source>
</evidence>
<evidence type="ECO:0000256" key="1">
    <source>
        <dbReference type="SAM" id="SignalP"/>
    </source>
</evidence>
<evidence type="ECO:0000313" key="3">
    <source>
        <dbReference type="Proteomes" id="UP000075420"/>
    </source>
</evidence>
<organism evidence="2 3">
    <name type="scientific">Sorangium cellulosum</name>
    <name type="common">Polyangium cellulosum</name>
    <dbReference type="NCBI Taxonomy" id="56"/>
    <lineage>
        <taxon>Bacteria</taxon>
        <taxon>Pseudomonadati</taxon>
        <taxon>Myxococcota</taxon>
        <taxon>Polyangia</taxon>
        <taxon>Polyangiales</taxon>
        <taxon>Polyangiaceae</taxon>
        <taxon>Sorangium</taxon>
    </lineage>
</organism>
<name>A0A150P6Y9_SORCE</name>